<accession>W2X5S7</accession>
<organism evidence="2 3">
    <name type="scientific">Phytophthora nicotianae CJ01A1</name>
    <dbReference type="NCBI Taxonomy" id="1317063"/>
    <lineage>
        <taxon>Eukaryota</taxon>
        <taxon>Sar</taxon>
        <taxon>Stramenopiles</taxon>
        <taxon>Oomycota</taxon>
        <taxon>Peronosporomycetes</taxon>
        <taxon>Peronosporales</taxon>
        <taxon>Peronosporaceae</taxon>
        <taxon>Phytophthora</taxon>
    </lineage>
</organism>
<reference evidence="2 3" key="1">
    <citation type="submission" date="2013-11" db="EMBL/GenBank/DDBJ databases">
        <title>The Genome Sequence of Phytophthora parasitica CJ01A1.</title>
        <authorList>
            <consortium name="The Broad Institute Genomics Platform"/>
            <person name="Russ C."/>
            <person name="Tyler B."/>
            <person name="Panabieres F."/>
            <person name="Shan W."/>
            <person name="Tripathy S."/>
            <person name="Grunwald N."/>
            <person name="Machado M."/>
            <person name="Johnson C.S."/>
            <person name="Walker B."/>
            <person name="Young S.K."/>
            <person name="Zeng Q."/>
            <person name="Gargeya S."/>
            <person name="Fitzgerald M."/>
            <person name="Haas B."/>
            <person name="Abouelleil A."/>
            <person name="Allen A.W."/>
            <person name="Alvarado L."/>
            <person name="Arachchi H.M."/>
            <person name="Berlin A.M."/>
            <person name="Chapman S.B."/>
            <person name="Gainer-Dewar J."/>
            <person name="Goldberg J."/>
            <person name="Griggs A."/>
            <person name="Gujja S."/>
            <person name="Hansen M."/>
            <person name="Howarth C."/>
            <person name="Imamovic A."/>
            <person name="Ireland A."/>
            <person name="Larimer J."/>
            <person name="McCowan C."/>
            <person name="Murphy C."/>
            <person name="Pearson M."/>
            <person name="Poon T.W."/>
            <person name="Priest M."/>
            <person name="Roberts A."/>
            <person name="Saif S."/>
            <person name="Shea T."/>
            <person name="Sisk P."/>
            <person name="Sykes S."/>
            <person name="Wortman J."/>
            <person name="Nusbaum C."/>
            <person name="Birren B."/>
        </authorList>
    </citation>
    <scope>NUCLEOTIDE SEQUENCE [LARGE SCALE GENOMIC DNA]</scope>
    <source>
        <strain evidence="2 3">CJ01A1</strain>
    </source>
</reference>
<comment type="caution">
    <text evidence="2">The sequence shown here is derived from an EMBL/GenBank/DDBJ whole genome shotgun (WGS) entry which is preliminary data.</text>
</comment>
<evidence type="ECO:0000256" key="1">
    <source>
        <dbReference type="SAM" id="MobiDB-lite"/>
    </source>
</evidence>
<proteinExistence type="predicted"/>
<dbReference type="Proteomes" id="UP000018958">
    <property type="component" value="Unassembled WGS sequence"/>
</dbReference>
<dbReference type="EMBL" id="ANIX01001566">
    <property type="protein sequence ID" value="ETP18126.1"/>
    <property type="molecule type" value="Genomic_DNA"/>
</dbReference>
<feature type="region of interest" description="Disordered" evidence="1">
    <location>
        <begin position="1"/>
        <end position="32"/>
    </location>
</feature>
<evidence type="ECO:0000313" key="2">
    <source>
        <dbReference type="EMBL" id="ETP18126.1"/>
    </source>
</evidence>
<protein>
    <submittedName>
        <fullName evidence="2">Uncharacterized protein</fullName>
    </submittedName>
</protein>
<name>W2X5S7_PHYNI</name>
<dbReference type="AlphaFoldDB" id="W2X5S7"/>
<gene>
    <name evidence="2" type="ORF">F441_07617</name>
</gene>
<sequence>QAVATRAETAVRREQRATTTENHCGIGPKVSLVQRNQGPTSVTTTRVTNEANVSADDGLPTALMVVDDE</sequence>
<feature type="non-terminal residue" evidence="2">
    <location>
        <position position="1"/>
    </location>
</feature>
<evidence type="ECO:0000313" key="3">
    <source>
        <dbReference type="Proteomes" id="UP000018958"/>
    </source>
</evidence>